<dbReference type="Pfam" id="PF03800">
    <property type="entry name" value="Nuf2"/>
    <property type="match status" value="1"/>
</dbReference>
<evidence type="ECO:0000313" key="11">
    <source>
        <dbReference type="EMBL" id="UKJ90097.1"/>
    </source>
</evidence>
<keyword evidence="4" id="KW-0132">Cell division</keyword>
<name>A0A976M7V3_THEOR</name>
<proteinExistence type="inferred from homology"/>
<keyword evidence="7" id="KW-0131">Cell cycle</keyword>
<feature type="domain" description="Kinetochore protein Nuf2 N-terminal" evidence="10">
    <location>
        <begin position="13"/>
        <end position="157"/>
    </location>
</feature>
<evidence type="ECO:0000256" key="4">
    <source>
        <dbReference type="ARBA" id="ARBA00022618"/>
    </source>
</evidence>
<dbReference type="Gene3D" id="1.10.418.60">
    <property type="entry name" value="Ncd80 complex, Nuf2 subunit"/>
    <property type="match status" value="1"/>
</dbReference>
<evidence type="ECO:0000256" key="3">
    <source>
        <dbReference type="ARBA" id="ARBA00022454"/>
    </source>
</evidence>
<dbReference type="AlphaFoldDB" id="A0A976M7V3"/>
<accession>A0A976M7V3</accession>
<dbReference type="GO" id="GO:0031262">
    <property type="term" value="C:Ndc80 complex"/>
    <property type="evidence" value="ECO:0007669"/>
    <property type="project" value="InterPro"/>
</dbReference>
<comment type="similarity">
    <text evidence="2">Belongs to the NUF2 family.</text>
</comment>
<evidence type="ECO:0000256" key="1">
    <source>
        <dbReference type="ARBA" id="ARBA00004584"/>
    </source>
</evidence>
<evidence type="ECO:0000313" key="12">
    <source>
        <dbReference type="Proteomes" id="UP000244803"/>
    </source>
</evidence>
<keyword evidence="6 9" id="KW-0175">Coiled coil</keyword>
<evidence type="ECO:0000256" key="7">
    <source>
        <dbReference type="ARBA" id="ARBA00023306"/>
    </source>
</evidence>
<evidence type="ECO:0000256" key="2">
    <source>
        <dbReference type="ARBA" id="ARBA00005498"/>
    </source>
</evidence>
<keyword evidence="5" id="KW-0498">Mitosis</keyword>
<dbReference type="EMBL" id="CP056068">
    <property type="protein sequence ID" value="UKJ90097.1"/>
    <property type="molecule type" value="Genomic_DNA"/>
</dbReference>
<evidence type="ECO:0000256" key="8">
    <source>
        <dbReference type="ARBA" id="ARBA00023328"/>
    </source>
</evidence>
<dbReference type="InterPro" id="IPR005549">
    <property type="entry name" value="Kinetochore_Nuf2_N"/>
</dbReference>
<organism evidence="11 12">
    <name type="scientific">Theileria orientalis</name>
    <dbReference type="NCBI Taxonomy" id="68886"/>
    <lineage>
        <taxon>Eukaryota</taxon>
        <taxon>Sar</taxon>
        <taxon>Alveolata</taxon>
        <taxon>Apicomplexa</taxon>
        <taxon>Aconoidasida</taxon>
        <taxon>Piroplasmida</taxon>
        <taxon>Theileriidae</taxon>
        <taxon>Theileria</taxon>
    </lineage>
</organism>
<evidence type="ECO:0000256" key="6">
    <source>
        <dbReference type="ARBA" id="ARBA00023054"/>
    </source>
</evidence>
<feature type="coiled-coil region" evidence="9">
    <location>
        <begin position="332"/>
        <end position="377"/>
    </location>
</feature>
<sequence>MGDSSDPSIFYELFKKVRPEEILEDLKQFGVDVNPEAFTNPKSKESLGLYSLAIQVVFGKTSQDIRPEEIYRQLIKPPNELLGVDFSTEDVDFFKNGIGNLRLWRYCQKLHSILGLKQIQRYELFNPTPKSFYDLISSFVVYLRFREAIYSLYEVSVSNLDFLAEKELRLSEDITNLIKENEKFKGVMADTAAEHQLLLNNKRELEGKLLSANEEFNRFKNRKKELDLEMGKIKNLLNDTMLSKSKARYTFGDLSEHVTTNIETASKLYTELKAEDANQRQRLDSLSSKAEELRSKYSKLLEASSVFDRLKVNLSDHYKDVVVPHVESLEFLKKASVQIARLNDRIAELTRKRDSLLSDLERHKKVHEDKLKKLGEESQTRIDQAKKFVSESKSGNELVLRKITDVKFMIEQVNDKISETRSNSFDLFSKIDERLESLKESAYLYNEKIQLLNRRLTEA</sequence>
<gene>
    <name evidence="11" type="ORF">MACJ_001025</name>
</gene>
<dbReference type="Proteomes" id="UP000244803">
    <property type="component" value="Chromosome 2"/>
</dbReference>
<dbReference type="GO" id="GO:0051301">
    <property type="term" value="P:cell division"/>
    <property type="evidence" value="ECO:0007669"/>
    <property type="project" value="UniProtKB-KW"/>
</dbReference>
<keyword evidence="8" id="KW-0137">Centromere</keyword>
<dbReference type="InterPro" id="IPR038275">
    <property type="entry name" value="Nuf2_N_sf"/>
</dbReference>
<reference evidence="11" key="1">
    <citation type="submission" date="2022-07" db="EMBL/GenBank/DDBJ databases">
        <title>Evaluation of T. orientalis genome assembly methods using nanopore sequencing and analysis of variation between genomes.</title>
        <authorList>
            <person name="Yam J."/>
            <person name="Micallef M.L."/>
            <person name="Liu M."/>
            <person name="Djordjevic S.P."/>
            <person name="Bogema D.R."/>
            <person name="Jenkins C."/>
        </authorList>
    </citation>
    <scope>NUCLEOTIDE SEQUENCE</scope>
    <source>
        <strain evidence="11">Fish Creek</strain>
    </source>
</reference>
<evidence type="ECO:0000259" key="10">
    <source>
        <dbReference type="Pfam" id="PF03800"/>
    </source>
</evidence>
<keyword evidence="3" id="KW-0158">Chromosome</keyword>
<evidence type="ECO:0000256" key="5">
    <source>
        <dbReference type="ARBA" id="ARBA00022776"/>
    </source>
</evidence>
<dbReference type="OrthoDB" id="8194677at2759"/>
<feature type="coiled-coil region" evidence="9">
    <location>
        <begin position="276"/>
        <end position="303"/>
    </location>
</feature>
<comment type="subcellular location">
    <subcellularLocation>
        <location evidence="1">Chromosome</location>
        <location evidence="1">Centromere</location>
    </subcellularLocation>
</comment>
<protein>
    <recommendedName>
        <fullName evidence="10">Kinetochore protein Nuf2 N-terminal domain-containing protein</fullName>
    </recommendedName>
</protein>
<evidence type="ECO:0000256" key="9">
    <source>
        <dbReference type="SAM" id="Coils"/>
    </source>
</evidence>
<feature type="coiled-coil region" evidence="9">
    <location>
        <begin position="188"/>
        <end position="229"/>
    </location>
</feature>